<dbReference type="GO" id="GO:0071949">
    <property type="term" value="F:FAD binding"/>
    <property type="evidence" value="ECO:0007669"/>
    <property type="project" value="InterPro"/>
</dbReference>
<gene>
    <name evidence="3" type="ORF">KC19_10G152400</name>
</gene>
<comment type="caution">
    <text evidence="3">The sequence shown here is derived from an EMBL/GenBank/DDBJ whole genome shotgun (WGS) entry which is preliminary data.</text>
</comment>
<feature type="domain" description="FAD-binding" evidence="2">
    <location>
        <begin position="12"/>
        <end position="372"/>
    </location>
</feature>
<evidence type="ECO:0000259" key="2">
    <source>
        <dbReference type="Pfam" id="PF01494"/>
    </source>
</evidence>
<dbReference type="InterPro" id="IPR002938">
    <property type="entry name" value="FAD-bd"/>
</dbReference>
<dbReference type="SUPFAM" id="SSF51905">
    <property type="entry name" value="FAD/NAD(P)-binding domain"/>
    <property type="match status" value="1"/>
</dbReference>
<keyword evidence="1" id="KW-0812">Transmembrane</keyword>
<dbReference type="AlphaFoldDB" id="A0A8T0GKM3"/>
<dbReference type="InterPro" id="IPR053212">
    <property type="entry name" value="DHP_3-monooxygenase"/>
</dbReference>
<dbReference type="InterPro" id="IPR036188">
    <property type="entry name" value="FAD/NAD-bd_sf"/>
</dbReference>
<dbReference type="PANTHER" id="PTHR47469:SF2">
    <property type="entry name" value="OS06G0597600 PROTEIN"/>
    <property type="match status" value="1"/>
</dbReference>
<proteinExistence type="predicted"/>
<name>A0A8T0GKM3_CERPU</name>
<sequence>MGGKNEQAKKRRVVVVGGSIAGLCCAHGLLRSSEWLEVVVFERARSVSSAGAGLGLDSRACDALRDWGLGDALEASSLPLFMEENRVVDSNREDHAVVKDDTFNHRAAHWSDLHHLIHDALPSGIVRFGHEVHSFEELQGADGEPRVRVRVSKGDDAIEEIEADFMVAADGSMSQTREKFVPNEKRRYSGYCAWRGVLEASNESVQEVASTIKSVFPDVGHCLYFEIARNTHAVLYELQKERLNWLWYINQPEPQLQGKSVTVKADEKALKDLHEQAQRTWPPALAKLMESTTNPFINAIFDREPLPQFVWGRVVLVGEAAHPTTPHGLRSTNMSIVDAFVLGNSISKWGCNDIEAALDEYQGERVPITTREVLFSRHLGQLKQGLLSSGTDWLQADQQHKEQLLERNMHSFNPPATN</sequence>
<accession>A0A8T0GKM3</accession>
<evidence type="ECO:0000256" key="1">
    <source>
        <dbReference type="SAM" id="Phobius"/>
    </source>
</evidence>
<organism evidence="3 4">
    <name type="scientific">Ceratodon purpureus</name>
    <name type="common">Fire moss</name>
    <name type="synonym">Dicranum purpureum</name>
    <dbReference type="NCBI Taxonomy" id="3225"/>
    <lineage>
        <taxon>Eukaryota</taxon>
        <taxon>Viridiplantae</taxon>
        <taxon>Streptophyta</taxon>
        <taxon>Embryophyta</taxon>
        <taxon>Bryophyta</taxon>
        <taxon>Bryophytina</taxon>
        <taxon>Bryopsida</taxon>
        <taxon>Dicranidae</taxon>
        <taxon>Pseudoditrichales</taxon>
        <taxon>Ditrichaceae</taxon>
        <taxon>Ceratodon</taxon>
    </lineage>
</organism>
<dbReference type="Gene3D" id="3.50.50.60">
    <property type="entry name" value="FAD/NAD(P)-binding domain"/>
    <property type="match status" value="1"/>
</dbReference>
<reference evidence="3" key="1">
    <citation type="submission" date="2020-06" db="EMBL/GenBank/DDBJ databases">
        <title>WGS assembly of Ceratodon purpureus strain R40.</title>
        <authorList>
            <person name="Carey S.B."/>
            <person name="Jenkins J."/>
            <person name="Shu S."/>
            <person name="Lovell J.T."/>
            <person name="Sreedasyam A."/>
            <person name="Maumus F."/>
            <person name="Tiley G.P."/>
            <person name="Fernandez-Pozo N."/>
            <person name="Barry K."/>
            <person name="Chen C."/>
            <person name="Wang M."/>
            <person name="Lipzen A."/>
            <person name="Daum C."/>
            <person name="Saski C.A."/>
            <person name="Payton A.C."/>
            <person name="Mcbreen J.C."/>
            <person name="Conrad R.E."/>
            <person name="Kollar L.M."/>
            <person name="Olsson S."/>
            <person name="Huttunen S."/>
            <person name="Landis J.B."/>
            <person name="Wickett N.J."/>
            <person name="Johnson M.G."/>
            <person name="Rensing S.A."/>
            <person name="Grimwood J."/>
            <person name="Schmutz J."/>
            <person name="Mcdaniel S.F."/>
        </authorList>
    </citation>
    <scope>NUCLEOTIDE SEQUENCE</scope>
    <source>
        <strain evidence="3">R40</strain>
    </source>
</reference>
<dbReference type="Pfam" id="PF01494">
    <property type="entry name" value="FAD_binding_3"/>
    <property type="match status" value="1"/>
</dbReference>
<protein>
    <recommendedName>
        <fullName evidence="2">FAD-binding domain-containing protein</fullName>
    </recommendedName>
</protein>
<feature type="transmembrane region" description="Helical" evidence="1">
    <location>
        <begin position="12"/>
        <end position="30"/>
    </location>
</feature>
<dbReference type="Proteomes" id="UP000822688">
    <property type="component" value="Chromosome 10"/>
</dbReference>
<evidence type="ECO:0000313" key="3">
    <source>
        <dbReference type="EMBL" id="KAG0560071.1"/>
    </source>
</evidence>
<dbReference type="EMBL" id="CM026431">
    <property type="protein sequence ID" value="KAG0560071.1"/>
    <property type="molecule type" value="Genomic_DNA"/>
</dbReference>
<evidence type="ECO:0000313" key="4">
    <source>
        <dbReference type="Proteomes" id="UP000822688"/>
    </source>
</evidence>
<keyword evidence="4" id="KW-1185">Reference proteome</keyword>
<keyword evidence="1" id="KW-1133">Transmembrane helix</keyword>
<dbReference type="PRINTS" id="PR00420">
    <property type="entry name" value="RNGMNOXGNASE"/>
</dbReference>
<dbReference type="SUPFAM" id="SSF54373">
    <property type="entry name" value="FAD-linked reductases, C-terminal domain"/>
    <property type="match status" value="1"/>
</dbReference>
<dbReference type="PANTHER" id="PTHR47469">
    <property type="entry name" value="MONOOXYGENASE-LIKE"/>
    <property type="match status" value="1"/>
</dbReference>
<keyword evidence="1" id="KW-0472">Membrane</keyword>